<dbReference type="eggNOG" id="ENOG502SBIQ">
    <property type="taxonomic scope" value="Eukaryota"/>
</dbReference>
<dbReference type="Pfam" id="PF09696">
    <property type="entry name" value="Ctf8"/>
    <property type="match status" value="1"/>
</dbReference>
<evidence type="ECO:0000256" key="6">
    <source>
        <dbReference type="ARBA" id="ARBA00038447"/>
    </source>
</evidence>
<keyword evidence="8" id="KW-1185">Reference proteome</keyword>
<dbReference type="GO" id="GO:0006260">
    <property type="term" value="P:DNA replication"/>
    <property type="evidence" value="ECO:0007669"/>
    <property type="project" value="UniProtKB-KW"/>
</dbReference>
<dbReference type="InParanoid" id="G4TC46"/>
<dbReference type="InterPro" id="IPR018607">
    <property type="entry name" value="Ctf8"/>
</dbReference>
<dbReference type="HOGENOM" id="CLU_066293_2_1_1"/>
<comment type="caution">
    <text evidence="7">The sequence shown here is derived from an EMBL/GenBank/DDBJ whole genome shotgun (WGS) entry which is preliminary data.</text>
</comment>
<dbReference type="GO" id="GO:0003677">
    <property type="term" value="F:DNA binding"/>
    <property type="evidence" value="ECO:0007669"/>
    <property type="project" value="UniProtKB-KW"/>
</dbReference>
<comment type="similarity">
    <text evidence="6">Belongs to the CTF8 family.</text>
</comment>
<dbReference type="OrthoDB" id="121932at2759"/>
<evidence type="ECO:0000256" key="5">
    <source>
        <dbReference type="ARBA" id="ARBA00023306"/>
    </source>
</evidence>
<proteinExistence type="inferred from homology"/>
<dbReference type="AlphaFoldDB" id="G4TC46"/>
<comment type="subcellular location">
    <subcellularLocation>
        <location evidence="1">Nucleus</location>
    </subcellularLocation>
</comment>
<keyword evidence="3" id="KW-0238">DNA-binding</keyword>
<evidence type="ECO:0000256" key="3">
    <source>
        <dbReference type="ARBA" id="ARBA00023125"/>
    </source>
</evidence>
<evidence type="ECO:0000256" key="1">
    <source>
        <dbReference type="ARBA" id="ARBA00004123"/>
    </source>
</evidence>
<reference evidence="7 8" key="1">
    <citation type="journal article" date="2011" name="PLoS Pathog.">
        <title>Endophytic Life Strategies Decoded by Genome and Transcriptome Analyses of the Mutualistic Root Symbiont Piriformospora indica.</title>
        <authorList>
            <person name="Zuccaro A."/>
            <person name="Lahrmann U."/>
            <person name="Guldener U."/>
            <person name="Langen G."/>
            <person name="Pfiffi S."/>
            <person name="Biedenkopf D."/>
            <person name="Wong P."/>
            <person name="Samans B."/>
            <person name="Grimm C."/>
            <person name="Basiewicz M."/>
            <person name="Murat C."/>
            <person name="Martin F."/>
            <person name="Kogel K.H."/>
        </authorList>
    </citation>
    <scope>NUCLEOTIDE SEQUENCE [LARGE SCALE GENOMIC DNA]</scope>
    <source>
        <strain evidence="7 8">DSM 11827</strain>
    </source>
</reference>
<dbReference type="OMA" id="KMVFAKR"/>
<dbReference type="EMBL" id="CAFZ01000042">
    <property type="protein sequence ID" value="CCA68902.1"/>
    <property type="molecule type" value="Genomic_DNA"/>
</dbReference>
<accession>G4TC46</accession>
<dbReference type="STRING" id="1109443.G4TC46"/>
<evidence type="ECO:0000313" key="8">
    <source>
        <dbReference type="Proteomes" id="UP000007148"/>
    </source>
</evidence>
<evidence type="ECO:0000256" key="4">
    <source>
        <dbReference type="ARBA" id="ARBA00023242"/>
    </source>
</evidence>
<evidence type="ECO:0000256" key="2">
    <source>
        <dbReference type="ARBA" id="ARBA00022705"/>
    </source>
</evidence>
<dbReference type="FunCoup" id="G4TC46">
    <property type="interactions" value="25"/>
</dbReference>
<keyword evidence="2" id="KW-0235">DNA replication</keyword>
<keyword evidence="5" id="KW-0131">Cell cycle</keyword>
<dbReference type="Proteomes" id="UP000007148">
    <property type="component" value="Unassembled WGS sequence"/>
</dbReference>
<sequence>MIIPVRLPSQVPSPDHALPPAVASIGFNELVLLELQGSIEIEGDYAGETIGMLDMSIESKPTLRIGHHLLEGKLTGLPKPLAVLKSNKTAEPDNEVSFDIVSIIRKKIVFSKRPSPVMDNVAKDELQEPSKRKRAA</sequence>
<name>G4TC46_SERID</name>
<gene>
    <name evidence="7" type="ORF">PIIN_02762</name>
</gene>
<protein>
    <recommendedName>
        <fullName evidence="9">Chromosome transmission fidelity protein 8</fullName>
    </recommendedName>
</protein>
<organism evidence="7 8">
    <name type="scientific">Serendipita indica (strain DSM 11827)</name>
    <name type="common">Root endophyte fungus</name>
    <name type="synonym">Piriformospora indica</name>
    <dbReference type="NCBI Taxonomy" id="1109443"/>
    <lineage>
        <taxon>Eukaryota</taxon>
        <taxon>Fungi</taxon>
        <taxon>Dikarya</taxon>
        <taxon>Basidiomycota</taxon>
        <taxon>Agaricomycotina</taxon>
        <taxon>Agaricomycetes</taxon>
        <taxon>Sebacinales</taxon>
        <taxon>Serendipitaceae</taxon>
        <taxon>Serendipita</taxon>
    </lineage>
</organism>
<evidence type="ECO:0008006" key="9">
    <source>
        <dbReference type="Google" id="ProtNLM"/>
    </source>
</evidence>
<dbReference type="PANTHER" id="PTHR28605:SF1">
    <property type="entry name" value="CHROMOSOME TRANSMISSION FIDELITY FACTOR 8"/>
    <property type="match status" value="1"/>
</dbReference>
<dbReference type="GO" id="GO:0031390">
    <property type="term" value="C:Ctf18 RFC-like complex"/>
    <property type="evidence" value="ECO:0007669"/>
    <property type="project" value="InterPro"/>
</dbReference>
<evidence type="ECO:0000313" key="7">
    <source>
        <dbReference type="EMBL" id="CCA68902.1"/>
    </source>
</evidence>
<keyword evidence="4" id="KW-0539">Nucleus</keyword>
<dbReference type="PANTHER" id="PTHR28605">
    <property type="entry name" value="CTF8, CHROMOSOME TRANSMISSION FIDELITY FACTOR 8 HOMOLOG (S. CEREVISIAE)"/>
    <property type="match status" value="1"/>
</dbReference>
<dbReference type="GO" id="GO:0007064">
    <property type="term" value="P:mitotic sister chromatid cohesion"/>
    <property type="evidence" value="ECO:0007669"/>
    <property type="project" value="InterPro"/>
</dbReference>